<dbReference type="EC" id="3.-.-.-" evidence="2"/>
<gene>
    <name evidence="2" type="ORF">ACFO7U_10325</name>
</gene>
<dbReference type="InterPro" id="IPR001466">
    <property type="entry name" value="Beta-lactam-related"/>
</dbReference>
<evidence type="ECO:0000259" key="1">
    <source>
        <dbReference type="Pfam" id="PF00144"/>
    </source>
</evidence>
<dbReference type="EMBL" id="JBHSHP010000023">
    <property type="protein sequence ID" value="MFC4755175.1"/>
    <property type="molecule type" value="Genomic_DNA"/>
</dbReference>
<evidence type="ECO:0000313" key="3">
    <source>
        <dbReference type="Proteomes" id="UP001595836"/>
    </source>
</evidence>
<dbReference type="GO" id="GO:0016787">
    <property type="term" value="F:hydrolase activity"/>
    <property type="evidence" value="ECO:0007669"/>
    <property type="project" value="UniProtKB-KW"/>
</dbReference>
<accession>A0ABV9PSD6</accession>
<dbReference type="Gene3D" id="3.40.710.10">
    <property type="entry name" value="DD-peptidase/beta-lactamase superfamily"/>
    <property type="match status" value="1"/>
</dbReference>
<comment type="caution">
    <text evidence="2">The sequence shown here is derived from an EMBL/GenBank/DDBJ whole genome shotgun (WGS) entry which is preliminary data.</text>
</comment>
<dbReference type="SUPFAM" id="SSF56601">
    <property type="entry name" value="beta-lactamase/transpeptidase-like"/>
    <property type="match status" value="1"/>
</dbReference>
<name>A0ABV9PSD6_9ACTN</name>
<proteinExistence type="predicted"/>
<dbReference type="Pfam" id="PF00144">
    <property type="entry name" value="Beta-lactamase"/>
    <property type="match status" value="1"/>
</dbReference>
<keyword evidence="2" id="KW-0378">Hydrolase</keyword>
<keyword evidence="3" id="KW-1185">Reference proteome</keyword>
<dbReference type="PANTHER" id="PTHR43283:SF3">
    <property type="entry name" value="BETA-LACTAMASE FAMILY PROTEIN (AFU_ORTHOLOGUE AFUA_5G07500)"/>
    <property type="match status" value="1"/>
</dbReference>
<dbReference type="PANTHER" id="PTHR43283">
    <property type="entry name" value="BETA-LACTAMASE-RELATED"/>
    <property type="match status" value="1"/>
</dbReference>
<dbReference type="Proteomes" id="UP001595836">
    <property type="component" value="Unassembled WGS sequence"/>
</dbReference>
<dbReference type="RefSeq" id="WP_344989291.1">
    <property type="nucleotide sequence ID" value="NZ_BAABCD010000008.1"/>
</dbReference>
<organism evidence="2 3">
    <name type="scientific">Dietzia aurantiaca</name>
    <dbReference type="NCBI Taxonomy" id="983873"/>
    <lineage>
        <taxon>Bacteria</taxon>
        <taxon>Bacillati</taxon>
        <taxon>Actinomycetota</taxon>
        <taxon>Actinomycetes</taxon>
        <taxon>Mycobacteriales</taxon>
        <taxon>Dietziaceae</taxon>
        <taxon>Dietzia</taxon>
    </lineage>
</organism>
<protein>
    <submittedName>
        <fullName evidence="2">Serine hydrolase domain-containing protein</fullName>
        <ecNumber evidence="2">3.-.-.-</ecNumber>
    </submittedName>
</protein>
<dbReference type="InterPro" id="IPR050789">
    <property type="entry name" value="Diverse_Enzym_Activities"/>
</dbReference>
<reference evidence="3" key="1">
    <citation type="journal article" date="2019" name="Int. J. Syst. Evol. Microbiol.">
        <title>The Global Catalogue of Microorganisms (GCM) 10K type strain sequencing project: providing services to taxonomists for standard genome sequencing and annotation.</title>
        <authorList>
            <consortium name="The Broad Institute Genomics Platform"/>
            <consortium name="The Broad Institute Genome Sequencing Center for Infectious Disease"/>
            <person name="Wu L."/>
            <person name="Ma J."/>
        </authorList>
    </citation>
    <scope>NUCLEOTIDE SEQUENCE [LARGE SCALE GENOMIC DNA]</scope>
    <source>
        <strain evidence="3">JCM 11882</strain>
    </source>
</reference>
<evidence type="ECO:0000313" key="2">
    <source>
        <dbReference type="EMBL" id="MFC4755175.1"/>
    </source>
</evidence>
<dbReference type="InterPro" id="IPR012338">
    <property type="entry name" value="Beta-lactam/transpept-like"/>
</dbReference>
<feature type="domain" description="Beta-lactamase-related" evidence="1">
    <location>
        <begin position="8"/>
        <end position="352"/>
    </location>
</feature>
<sequence>MDAFAAARNALDQAVDDDRLIGYVCGVREAGRSRIAAGGSSAIGGADMGPGALFPLSSNTKPLGGALAMALVEQGVVGLDDPVDRYLPELRELRVLARPDGPLDQTVPMDRPITLRHLLTMTAGFGWVDENPALAEAMSARDVGPGPYAPPLDPGTYLDCLAELPLAGQPGEGWWYHTSSDVLGLLLARASGRAVADLMAEHITGPLGLADTGFTADPGRLPTSYGAGEGGRPAPLDTASRFVGPPAFESLACGLVSTVGDYLAFLEALVDGGRVLGRDSVGLLATDHLTEPQRRVSKGIIEPGCGYGFQVEVRPGGVVGWAGGLGTIGYVDRRAGRSAAVFTPQSFDMPGTAEALEQVWRLLGD</sequence>